<organism evidence="1 2">
    <name type="scientific">Geotalea daltonii (strain DSM 22248 / JCM 15807 / FRC-32)</name>
    <name type="common">Geobacter daltonii</name>
    <dbReference type="NCBI Taxonomy" id="316067"/>
    <lineage>
        <taxon>Bacteria</taxon>
        <taxon>Pseudomonadati</taxon>
        <taxon>Thermodesulfobacteriota</taxon>
        <taxon>Desulfuromonadia</taxon>
        <taxon>Geobacterales</taxon>
        <taxon>Geobacteraceae</taxon>
        <taxon>Geotalea</taxon>
    </lineage>
</organism>
<name>B9M004_GEODF</name>
<dbReference type="KEGG" id="geo:Geob_2431"/>
<sequence>MNTEKFKSDRFDYTCNDELFPTEITFSGGFRVRLGCSEDGQAYLKVEPE</sequence>
<proteinExistence type="predicted"/>
<dbReference type="RefSeq" id="WP_012647513.1">
    <property type="nucleotide sequence ID" value="NC_011979.1"/>
</dbReference>
<dbReference type="EMBL" id="CP001390">
    <property type="protein sequence ID" value="ACM20784.1"/>
    <property type="molecule type" value="Genomic_DNA"/>
</dbReference>
<dbReference type="STRING" id="316067.Geob_2431"/>
<keyword evidence="2" id="KW-1185">Reference proteome</keyword>
<dbReference type="Proteomes" id="UP000007721">
    <property type="component" value="Chromosome"/>
</dbReference>
<dbReference type="HOGENOM" id="CLU_3136101_0_0_7"/>
<evidence type="ECO:0000313" key="2">
    <source>
        <dbReference type="Proteomes" id="UP000007721"/>
    </source>
</evidence>
<accession>B9M004</accession>
<gene>
    <name evidence="1" type="ordered locus">Geob_2431</name>
</gene>
<protein>
    <submittedName>
        <fullName evidence="1">Uncharacterized protein</fullName>
    </submittedName>
</protein>
<dbReference type="AlphaFoldDB" id="B9M004"/>
<evidence type="ECO:0000313" key="1">
    <source>
        <dbReference type="EMBL" id="ACM20784.1"/>
    </source>
</evidence>
<reference evidence="1 2" key="1">
    <citation type="submission" date="2009-01" db="EMBL/GenBank/DDBJ databases">
        <title>Complete sequence of Geobacter sp. FRC-32.</title>
        <authorList>
            <consortium name="US DOE Joint Genome Institute"/>
            <person name="Lucas S."/>
            <person name="Copeland A."/>
            <person name="Lapidus A."/>
            <person name="Glavina del Rio T."/>
            <person name="Dalin E."/>
            <person name="Tice H."/>
            <person name="Bruce D."/>
            <person name="Goodwin L."/>
            <person name="Pitluck S."/>
            <person name="Saunders E."/>
            <person name="Brettin T."/>
            <person name="Detter J.C."/>
            <person name="Han C."/>
            <person name="Larimer F."/>
            <person name="Land M."/>
            <person name="Hauser L."/>
            <person name="Kyrpides N."/>
            <person name="Ovchinnikova G."/>
            <person name="Kostka J."/>
            <person name="Richardson P."/>
        </authorList>
    </citation>
    <scope>NUCLEOTIDE SEQUENCE [LARGE SCALE GENOMIC DNA]</scope>
    <source>
        <strain evidence="2">DSM 22248 / JCM 15807 / FRC-32</strain>
    </source>
</reference>